<evidence type="ECO:0000313" key="2">
    <source>
        <dbReference type="Proteomes" id="UP000307140"/>
    </source>
</evidence>
<dbReference type="OrthoDB" id="5288719at2"/>
<dbReference type="Proteomes" id="UP000307140">
    <property type="component" value="Unassembled WGS sequence"/>
</dbReference>
<dbReference type="SUPFAM" id="SSF54211">
    <property type="entry name" value="Ribosomal protein S5 domain 2-like"/>
    <property type="match status" value="1"/>
</dbReference>
<keyword evidence="1" id="KW-0418">Kinase</keyword>
<name>A0A5S3NCK1_9FLAO</name>
<dbReference type="InterPro" id="IPR020568">
    <property type="entry name" value="Ribosomal_Su5_D2-typ_SF"/>
</dbReference>
<dbReference type="AlphaFoldDB" id="A0A5S3NCK1"/>
<sequence length="309" mass="35020">MKNYYSNGKLLLTAEYLVLDGATALALPTKFGQNVIVENIKEPEIIWGSFTNEGECWFEAILDLKKLRLISATFNSSKEGSADVIAETLLDILKEAKRMNPSFLKSENGFLVKTELTFPRDWGLGSSSTLINSIANWAKVDAFQLLWNSFKGSGYDIACAQNNTPIFYLIKDKKPVVKQVDFNPNFKENLFFVHLNQKQDSKEGIAKFRESGNNFDKEIKRISEISEEFLEAKSISEFNKLIVEHEQIISSIIKLQPVKEKLFPDYFGAIKSLGAWGGDFVMVTGNEQTPTYFKNKGFETVLTFKQMIL</sequence>
<reference evidence="1 2" key="1">
    <citation type="submission" date="2019-05" db="EMBL/GenBank/DDBJ databases">
        <title>Polaribacter aestuariivivens sp. nov., isolated from a tidal flat.</title>
        <authorList>
            <person name="Yoon J.-H."/>
        </authorList>
    </citation>
    <scope>NUCLEOTIDE SEQUENCE [LARGE SCALE GENOMIC DNA]</scope>
    <source>
        <strain evidence="1 2">DBTF-3</strain>
    </source>
</reference>
<dbReference type="Gene3D" id="3.30.230.10">
    <property type="match status" value="1"/>
</dbReference>
<comment type="caution">
    <text evidence="1">The sequence shown here is derived from an EMBL/GenBank/DDBJ whole genome shotgun (WGS) entry which is preliminary data.</text>
</comment>
<dbReference type="InterPro" id="IPR014721">
    <property type="entry name" value="Ribsml_uS5_D2-typ_fold_subgr"/>
</dbReference>
<protein>
    <submittedName>
        <fullName evidence="1">GHMP kinase</fullName>
    </submittedName>
</protein>
<dbReference type="InterPro" id="IPR047765">
    <property type="entry name" value="GHMP_GYDIA-like"/>
</dbReference>
<keyword evidence="1" id="KW-0808">Transferase</keyword>
<dbReference type="RefSeq" id="WP_138534476.1">
    <property type="nucleotide sequence ID" value="NZ_VANR01000001.1"/>
</dbReference>
<gene>
    <name evidence="1" type="ORF">FDT66_02020</name>
</gene>
<dbReference type="NCBIfam" id="NF040656">
    <property type="entry name" value="GHMP_GYDIA"/>
    <property type="match status" value="1"/>
</dbReference>
<evidence type="ECO:0000313" key="1">
    <source>
        <dbReference type="EMBL" id="TMM32264.1"/>
    </source>
</evidence>
<proteinExistence type="predicted"/>
<keyword evidence="2" id="KW-1185">Reference proteome</keyword>
<accession>A0A5S3NCK1</accession>
<dbReference type="EMBL" id="VANR01000001">
    <property type="protein sequence ID" value="TMM32264.1"/>
    <property type="molecule type" value="Genomic_DNA"/>
</dbReference>
<dbReference type="GO" id="GO:0016301">
    <property type="term" value="F:kinase activity"/>
    <property type="evidence" value="ECO:0007669"/>
    <property type="project" value="UniProtKB-KW"/>
</dbReference>
<organism evidence="1 2">
    <name type="scientific">Polaribacter aestuariivivens</name>
    <dbReference type="NCBI Taxonomy" id="2304626"/>
    <lineage>
        <taxon>Bacteria</taxon>
        <taxon>Pseudomonadati</taxon>
        <taxon>Bacteroidota</taxon>
        <taxon>Flavobacteriia</taxon>
        <taxon>Flavobacteriales</taxon>
        <taxon>Flavobacteriaceae</taxon>
    </lineage>
</organism>